<evidence type="ECO:0008006" key="4">
    <source>
        <dbReference type="Google" id="ProtNLM"/>
    </source>
</evidence>
<proteinExistence type="predicted"/>
<accession>A0ABX7EW09</accession>
<sequence length="115" mass="12312">MLAPVVTPLWPAGHLPHKGGERIAAAARAHPPLEGEGRSETPGWGDWLRVTKVATRRTRGVVHPHPPLRGDLPPQGGGGERNARGHYSPPLWGRCHAVTEGGERPIAEVLVRTTA</sequence>
<keyword evidence="3" id="KW-1185">Reference proteome</keyword>
<feature type="region of interest" description="Disordered" evidence="1">
    <location>
        <begin position="11"/>
        <end position="44"/>
    </location>
</feature>
<evidence type="ECO:0000256" key="1">
    <source>
        <dbReference type="SAM" id="MobiDB-lite"/>
    </source>
</evidence>
<dbReference type="EMBL" id="CP032405">
    <property type="protein sequence ID" value="QRF52515.1"/>
    <property type="molecule type" value="Genomic_DNA"/>
</dbReference>
<reference evidence="2 3" key="1">
    <citation type="submission" date="2018-09" db="EMBL/GenBank/DDBJ databases">
        <title>Rhizobium sp. MAE2-X.</title>
        <authorList>
            <person name="Lee Y."/>
            <person name="Jeon C.O."/>
        </authorList>
    </citation>
    <scope>NUCLEOTIDE SEQUENCE [LARGE SCALE GENOMIC DNA]</scope>
    <source>
        <strain evidence="2 3">MAE2-X</strain>
    </source>
</reference>
<gene>
    <name evidence="2" type="ORF">D4A92_14305</name>
</gene>
<dbReference type="Proteomes" id="UP000596351">
    <property type="component" value="Chromosome"/>
</dbReference>
<protein>
    <recommendedName>
        <fullName evidence="4">Lytic murein transglycosylase</fullName>
    </recommendedName>
</protein>
<name>A0ABX7EW09_9HYPH</name>
<evidence type="ECO:0000313" key="2">
    <source>
        <dbReference type="EMBL" id="QRF52515.1"/>
    </source>
</evidence>
<organism evidence="2 3">
    <name type="scientific">Rhizobium rosettiformans</name>
    <dbReference type="NCBI Taxonomy" id="1368430"/>
    <lineage>
        <taxon>Bacteria</taxon>
        <taxon>Pseudomonadati</taxon>
        <taxon>Pseudomonadota</taxon>
        <taxon>Alphaproteobacteria</taxon>
        <taxon>Hyphomicrobiales</taxon>
        <taxon>Rhizobiaceae</taxon>
        <taxon>Rhizobium/Agrobacterium group</taxon>
        <taxon>Rhizobium</taxon>
    </lineage>
</organism>
<feature type="region of interest" description="Disordered" evidence="1">
    <location>
        <begin position="58"/>
        <end position="88"/>
    </location>
</feature>
<evidence type="ECO:0000313" key="3">
    <source>
        <dbReference type="Proteomes" id="UP000596351"/>
    </source>
</evidence>